<feature type="transmembrane region" description="Helical" evidence="2">
    <location>
        <begin position="445"/>
        <end position="464"/>
    </location>
</feature>
<feature type="transmembrane region" description="Helical" evidence="2">
    <location>
        <begin position="200"/>
        <end position="222"/>
    </location>
</feature>
<keyword evidence="2" id="KW-0472">Membrane</keyword>
<keyword evidence="4" id="KW-1185">Reference proteome</keyword>
<dbReference type="HOGENOM" id="CLU_022899_2_0_1"/>
<dbReference type="PANTHER" id="PTHR36840:SF1">
    <property type="entry name" value="BLL5714 PROTEIN"/>
    <property type="match status" value="1"/>
</dbReference>
<dbReference type="STRING" id="933852.A0A0C3APW8"/>
<dbReference type="InterPro" id="IPR010640">
    <property type="entry name" value="Low_temperature_requirement_A"/>
</dbReference>
<reference evidence="4" key="2">
    <citation type="submission" date="2015-01" db="EMBL/GenBank/DDBJ databases">
        <title>Evolutionary Origins and Diversification of the Mycorrhizal Mutualists.</title>
        <authorList>
            <consortium name="DOE Joint Genome Institute"/>
            <consortium name="Mycorrhizal Genomics Consortium"/>
            <person name="Kohler A."/>
            <person name="Kuo A."/>
            <person name="Nagy L.G."/>
            <person name="Floudas D."/>
            <person name="Copeland A."/>
            <person name="Barry K.W."/>
            <person name="Cichocki N."/>
            <person name="Veneault-Fourrey C."/>
            <person name="LaButti K."/>
            <person name="Lindquist E.A."/>
            <person name="Lipzen A."/>
            <person name="Lundell T."/>
            <person name="Morin E."/>
            <person name="Murat C."/>
            <person name="Riley R."/>
            <person name="Ohm R."/>
            <person name="Sun H."/>
            <person name="Tunlid A."/>
            <person name="Henrissat B."/>
            <person name="Grigoriev I.V."/>
            <person name="Hibbett D.S."/>
            <person name="Martin F."/>
        </authorList>
    </citation>
    <scope>NUCLEOTIDE SEQUENCE [LARGE SCALE GENOMIC DNA]</scope>
    <source>
        <strain evidence="4">MAFF 305830</strain>
    </source>
</reference>
<evidence type="ECO:0000256" key="1">
    <source>
        <dbReference type="SAM" id="MobiDB-lite"/>
    </source>
</evidence>
<dbReference type="Pfam" id="PF06772">
    <property type="entry name" value="LtrA"/>
    <property type="match status" value="1"/>
</dbReference>
<feature type="region of interest" description="Disordered" evidence="1">
    <location>
        <begin position="7"/>
        <end position="30"/>
    </location>
</feature>
<sequence length="574" mass="63504">MQFLIAHGRSRPASKMVDDDTGLSRDPTQFESTEHQVRGKSWLGGLIKPPVIRQFLHSGHLYKEEEERGLSHFELFADLVFVAIVRIFGEVAAEEATVSNAIKFMLMFWPPWSIWADMRSYLNVSGTDDAIQRVYILLSSVLLIGYTAQGASIHVYFPGHGAEETTTTTTTTETEDGHAKFFLFSRDLEGATISEEGYRALHAATGFFLVAKALRLLQLLLYAFALPRFRSAHLVQALFTLIPCLVFLRLFFVDSAADAMAVFVVGVLLEVVGKFLAGILVHMGATRRNQHKFFIPALEIGHVIEKTTAFFVLVSGEILMAVAYIAEDQEEIGPHGEYARSSLGVILTFLLCWVYFDADSCKVFVHAIRRHWFSSIAWTQLHLPLCASMVIVAASVHEMIQSNTIDQGLRWYFAVGMSIAMICLGIMGFLHNSLDRPGTGIIPRWVRLGLRIVLGVLFALFPLFNNDSSVLELGVYCAGLGALVIVETVGKIGTTGNVVEHHLPASKDAVNSPYFRGGAETLAEVEYSSGHKTFRRDELTAYEKGEEDVGGDESVGLMKTVVIRRGQRTGLAAF</sequence>
<gene>
    <name evidence="3" type="ORF">M408DRAFT_16895</name>
</gene>
<evidence type="ECO:0000313" key="4">
    <source>
        <dbReference type="Proteomes" id="UP000054097"/>
    </source>
</evidence>
<accession>A0A0C3APW8</accession>
<keyword evidence="2" id="KW-0812">Transmembrane</keyword>
<dbReference type="PANTHER" id="PTHR36840">
    <property type="entry name" value="BLL5714 PROTEIN"/>
    <property type="match status" value="1"/>
</dbReference>
<feature type="transmembrane region" description="Helical" evidence="2">
    <location>
        <begin position="234"/>
        <end position="253"/>
    </location>
</feature>
<dbReference type="AlphaFoldDB" id="A0A0C3APW8"/>
<name>A0A0C3APW8_SERVB</name>
<reference evidence="3 4" key="1">
    <citation type="submission" date="2014-04" db="EMBL/GenBank/DDBJ databases">
        <authorList>
            <consortium name="DOE Joint Genome Institute"/>
            <person name="Kuo A."/>
            <person name="Zuccaro A."/>
            <person name="Kohler A."/>
            <person name="Nagy L.G."/>
            <person name="Floudas D."/>
            <person name="Copeland A."/>
            <person name="Barry K.W."/>
            <person name="Cichocki N."/>
            <person name="Veneault-Fourrey C."/>
            <person name="LaButti K."/>
            <person name="Lindquist E.A."/>
            <person name="Lipzen A."/>
            <person name="Lundell T."/>
            <person name="Morin E."/>
            <person name="Murat C."/>
            <person name="Sun H."/>
            <person name="Tunlid A."/>
            <person name="Henrissat B."/>
            <person name="Grigoriev I.V."/>
            <person name="Hibbett D.S."/>
            <person name="Martin F."/>
            <person name="Nordberg H.P."/>
            <person name="Cantor M.N."/>
            <person name="Hua S.X."/>
        </authorList>
    </citation>
    <scope>NUCLEOTIDE SEQUENCE [LARGE SCALE GENOMIC DNA]</scope>
    <source>
        <strain evidence="3 4">MAFF 305830</strain>
    </source>
</reference>
<evidence type="ECO:0000256" key="2">
    <source>
        <dbReference type="SAM" id="Phobius"/>
    </source>
</evidence>
<keyword evidence="2" id="KW-1133">Transmembrane helix</keyword>
<dbReference type="Proteomes" id="UP000054097">
    <property type="component" value="Unassembled WGS sequence"/>
</dbReference>
<organism evidence="3 4">
    <name type="scientific">Serendipita vermifera MAFF 305830</name>
    <dbReference type="NCBI Taxonomy" id="933852"/>
    <lineage>
        <taxon>Eukaryota</taxon>
        <taxon>Fungi</taxon>
        <taxon>Dikarya</taxon>
        <taxon>Basidiomycota</taxon>
        <taxon>Agaricomycotina</taxon>
        <taxon>Agaricomycetes</taxon>
        <taxon>Sebacinales</taxon>
        <taxon>Serendipitaceae</taxon>
        <taxon>Serendipita</taxon>
    </lineage>
</organism>
<feature type="transmembrane region" description="Helical" evidence="2">
    <location>
        <begin position="376"/>
        <end position="397"/>
    </location>
</feature>
<feature type="transmembrane region" description="Helical" evidence="2">
    <location>
        <begin position="338"/>
        <end position="356"/>
    </location>
</feature>
<proteinExistence type="predicted"/>
<feature type="transmembrane region" description="Helical" evidence="2">
    <location>
        <begin position="259"/>
        <end position="282"/>
    </location>
</feature>
<protein>
    <submittedName>
        <fullName evidence="3">Uncharacterized protein</fullName>
    </submittedName>
</protein>
<feature type="transmembrane region" description="Helical" evidence="2">
    <location>
        <begin position="303"/>
        <end position="326"/>
    </location>
</feature>
<dbReference type="OrthoDB" id="191995at2759"/>
<evidence type="ECO:0000313" key="3">
    <source>
        <dbReference type="EMBL" id="KIM26590.1"/>
    </source>
</evidence>
<feature type="transmembrane region" description="Helical" evidence="2">
    <location>
        <begin position="470"/>
        <end position="489"/>
    </location>
</feature>
<feature type="transmembrane region" description="Helical" evidence="2">
    <location>
        <begin position="134"/>
        <end position="157"/>
    </location>
</feature>
<dbReference type="EMBL" id="KN824305">
    <property type="protein sequence ID" value="KIM26590.1"/>
    <property type="molecule type" value="Genomic_DNA"/>
</dbReference>
<feature type="transmembrane region" description="Helical" evidence="2">
    <location>
        <begin position="409"/>
        <end position="433"/>
    </location>
</feature>